<proteinExistence type="predicted"/>
<dbReference type="AlphaFoldDB" id="A0A2J6X048"/>
<evidence type="ECO:0000256" key="1">
    <source>
        <dbReference type="SAM" id="SignalP"/>
    </source>
</evidence>
<dbReference type="Pfam" id="PF03891">
    <property type="entry name" value="DUF333"/>
    <property type="match status" value="1"/>
</dbReference>
<dbReference type="EMBL" id="PNIQ01000820">
    <property type="protein sequence ID" value="PMP77113.1"/>
    <property type="molecule type" value="Genomic_DNA"/>
</dbReference>
<accession>A0A2J6X048</accession>
<organism evidence="2 3">
    <name type="scientific">Chloroflexus aggregans</name>
    <dbReference type="NCBI Taxonomy" id="152260"/>
    <lineage>
        <taxon>Bacteria</taxon>
        <taxon>Bacillati</taxon>
        <taxon>Chloroflexota</taxon>
        <taxon>Chloroflexia</taxon>
        <taxon>Chloroflexales</taxon>
        <taxon>Chloroflexineae</taxon>
        <taxon>Chloroflexaceae</taxon>
        <taxon>Chloroflexus</taxon>
    </lineage>
</organism>
<sequence length="345" mass="37516">MTSSLHRTLTLAFAIVLVGLNTGCVPVPNSAQPTTIAPTTTGLPSRPPTTTPVPTAMTGLANPAAVYCSEQSGYLEIRTTGDGGQIGVCLFADNSLCEEWAFYRGECRPGEQYDSTTIRPDPTGIPAPIGELLALFRANLPANAFNDLAAQPVQTTDGSQLWIVYSTGMRNFDLNPLVPHTLALYTYTNDRWQERERTTLSTESFSDGPDFVGSVQQVPIAPGRIWLQIEGGIGAHGGSYHLLSFDGTELRTEVAAFSPYPGFGHTEDLDGDGIREVVLNRSEPYIFCYACGVYYPAYQVYRWQDERMVALQISDLTDGQTEPFADLNRQAITSAQADLWADALA</sequence>
<dbReference type="PANTHER" id="PTHR38008">
    <property type="entry name" value="HEMOLYSIN-RELATED"/>
    <property type="match status" value="1"/>
</dbReference>
<name>A0A2J6X048_9CHLR</name>
<protein>
    <submittedName>
        <fullName evidence="2">DUF333 domain-containing protein</fullName>
    </submittedName>
</protein>
<dbReference type="Proteomes" id="UP000243376">
    <property type="component" value="Unassembled WGS sequence"/>
</dbReference>
<evidence type="ECO:0000313" key="2">
    <source>
        <dbReference type="EMBL" id="PMP77113.1"/>
    </source>
</evidence>
<dbReference type="InterPro" id="IPR005590">
    <property type="entry name" value="DUF333"/>
</dbReference>
<feature type="signal peptide" evidence="1">
    <location>
        <begin position="1"/>
        <end position="31"/>
    </location>
</feature>
<gene>
    <name evidence="2" type="ORF">C0184_12255</name>
</gene>
<keyword evidence="1" id="KW-0732">Signal</keyword>
<reference evidence="2 3" key="1">
    <citation type="submission" date="2018-01" db="EMBL/GenBank/DDBJ databases">
        <title>Metagenomic assembled genomes from two thermal pools in the Uzon Caldera, Kamchatka, Russia.</title>
        <authorList>
            <person name="Wilkins L."/>
            <person name="Ettinger C."/>
        </authorList>
    </citation>
    <scope>NUCLEOTIDE SEQUENCE [LARGE SCALE GENOMIC DNA]</scope>
    <source>
        <strain evidence="2">ZAV-02</strain>
    </source>
</reference>
<dbReference type="PANTHER" id="PTHR38008:SF2">
    <property type="entry name" value="HEMOLYSIN"/>
    <property type="match status" value="1"/>
</dbReference>
<feature type="non-terminal residue" evidence="2">
    <location>
        <position position="345"/>
    </location>
</feature>
<evidence type="ECO:0000313" key="3">
    <source>
        <dbReference type="Proteomes" id="UP000243376"/>
    </source>
</evidence>
<feature type="chain" id="PRO_5014347395" evidence="1">
    <location>
        <begin position="32"/>
        <end position="345"/>
    </location>
</feature>
<comment type="caution">
    <text evidence="2">The sequence shown here is derived from an EMBL/GenBank/DDBJ whole genome shotgun (WGS) entry which is preliminary data.</text>
</comment>